<protein>
    <recommendedName>
        <fullName evidence="6">Ig-like domain-containing protein</fullName>
    </recommendedName>
</protein>
<dbReference type="Pfam" id="PF07686">
    <property type="entry name" value="V-set"/>
    <property type="match status" value="1"/>
</dbReference>
<feature type="domain" description="Ig-like" evidence="6">
    <location>
        <begin position="17"/>
        <end position="114"/>
    </location>
</feature>
<dbReference type="Proteomes" id="UP000007635">
    <property type="component" value="Chromosome IX"/>
</dbReference>
<evidence type="ECO:0000256" key="5">
    <source>
        <dbReference type="SAM" id="SignalP"/>
    </source>
</evidence>
<dbReference type="InterPro" id="IPR007110">
    <property type="entry name" value="Ig-like_dom"/>
</dbReference>
<dbReference type="AlphaFoldDB" id="A0AAQ4R904"/>
<evidence type="ECO:0000256" key="4">
    <source>
        <dbReference type="SAM" id="Phobius"/>
    </source>
</evidence>
<reference evidence="7" key="2">
    <citation type="submission" date="2025-08" db="UniProtKB">
        <authorList>
            <consortium name="Ensembl"/>
        </authorList>
    </citation>
    <scope>IDENTIFICATION</scope>
</reference>
<dbReference type="InterPro" id="IPR036179">
    <property type="entry name" value="Ig-like_dom_sf"/>
</dbReference>
<evidence type="ECO:0000313" key="8">
    <source>
        <dbReference type="Proteomes" id="UP000007635"/>
    </source>
</evidence>
<accession>A0AAQ4R904</accession>
<dbReference type="Gene3D" id="2.60.40.10">
    <property type="entry name" value="Immunoglobulins"/>
    <property type="match status" value="1"/>
</dbReference>
<dbReference type="InterPro" id="IPR003599">
    <property type="entry name" value="Ig_sub"/>
</dbReference>
<dbReference type="InterPro" id="IPR013783">
    <property type="entry name" value="Ig-like_fold"/>
</dbReference>
<dbReference type="PANTHER" id="PTHR11860:SF118">
    <property type="entry name" value="CMRF35-LIKE MOLECULE 3-RELATED"/>
    <property type="match status" value="1"/>
</dbReference>
<feature type="transmembrane region" description="Helical" evidence="4">
    <location>
        <begin position="139"/>
        <end position="161"/>
    </location>
</feature>
<reference evidence="7" key="3">
    <citation type="submission" date="2025-09" db="UniProtKB">
        <authorList>
            <consortium name="Ensembl"/>
        </authorList>
    </citation>
    <scope>IDENTIFICATION</scope>
</reference>
<keyword evidence="5" id="KW-0732">Signal</keyword>
<evidence type="ECO:0000259" key="6">
    <source>
        <dbReference type="PROSITE" id="PS50835"/>
    </source>
</evidence>
<dbReference type="GO" id="GO:0004888">
    <property type="term" value="F:transmembrane signaling receptor activity"/>
    <property type="evidence" value="ECO:0007669"/>
    <property type="project" value="TreeGrafter"/>
</dbReference>
<dbReference type="Ensembl" id="ENSGACT00000042345.1">
    <property type="protein sequence ID" value="ENSGACP00000060089.1"/>
    <property type="gene ID" value="ENSGACG00000037896.1"/>
</dbReference>
<sequence length="197" mass="21964">MLDLLVLFAFLILSEVPAAATLSETGMAGKEVTIRCSHSYASTNVKYFCKGACDEEDILVRSSKHKDSNGKYSIKDEGNTFTVTISGLTEDDSGTYWCGIERVGVDTYNEVVLTRSKNFYLILKHTTYPPVTRMEYKKYPTAVGLVCLALLLIVVLVVLLCKHRHTRRQGKGQKHSNAHIHKHSPALLLVSSFQNIL</sequence>
<name>A0AAQ4R904_GASAC</name>
<dbReference type="InterPro" id="IPR050671">
    <property type="entry name" value="CD300_family_receptors"/>
</dbReference>
<feature type="signal peptide" evidence="5">
    <location>
        <begin position="1"/>
        <end position="18"/>
    </location>
</feature>
<keyword evidence="3 4" id="KW-0472">Membrane</keyword>
<evidence type="ECO:0000256" key="2">
    <source>
        <dbReference type="ARBA" id="ARBA00022692"/>
    </source>
</evidence>
<reference evidence="7 8" key="1">
    <citation type="journal article" date="2021" name="G3 (Bethesda)">
        <title>Improved contiguity of the threespine stickleback genome using long-read sequencing.</title>
        <authorList>
            <person name="Nath S."/>
            <person name="Shaw D.E."/>
            <person name="White M.A."/>
        </authorList>
    </citation>
    <scope>NUCLEOTIDE SEQUENCE [LARGE SCALE GENOMIC DNA]</scope>
    <source>
        <strain evidence="7 8">Lake Benthic</strain>
    </source>
</reference>
<keyword evidence="8" id="KW-1185">Reference proteome</keyword>
<dbReference type="SMART" id="SM00409">
    <property type="entry name" value="IG"/>
    <property type="match status" value="1"/>
</dbReference>
<dbReference type="PROSITE" id="PS50835">
    <property type="entry name" value="IG_LIKE"/>
    <property type="match status" value="1"/>
</dbReference>
<dbReference type="PANTHER" id="PTHR11860">
    <property type="entry name" value="POLYMERIC-IMMUNOGLOBULIN RECEPTOR"/>
    <property type="match status" value="1"/>
</dbReference>
<dbReference type="GO" id="GO:0005886">
    <property type="term" value="C:plasma membrane"/>
    <property type="evidence" value="ECO:0007669"/>
    <property type="project" value="TreeGrafter"/>
</dbReference>
<evidence type="ECO:0000256" key="1">
    <source>
        <dbReference type="ARBA" id="ARBA00004370"/>
    </source>
</evidence>
<comment type="subcellular location">
    <subcellularLocation>
        <location evidence="1">Membrane</location>
    </subcellularLocation>
</comment>
<evidence type="ECO:0000313" key="7">
    <source>
        <dbReference type="Ensembl" id="ENSGACP00000060089.1"/>
    </source>
</evidence>
<proteinExistence type="predicted"/>
<keyword evidence="4" id="KW-1133">Transmembrane helix</keyword>
<organism evidence="7 8">
    <name type="scientific">Gasterosteus aculeatus aculeatus</name>
    <name type="common">three-spined stickleback</name>
    <dbReference type="NCBI Taxonomy" id="481459"/>
    <lineage>
        <taxon>Eukaryota</taxon>
        <taxon>Metazoa</taxon>
        <taxon>Chordata</taxon>
        <taxon>Craniata</taxon>
        <taxon>Vertebrata</taxon>
        <taxon>Euteleostomi</taxon>
        <taxon>Actinopterygii</taxon>
        <taxon>Neopterygii</taxon>
        <taxon>Teleostei</taxon>
        <taxon>Neoteleostei</taxon>
        <taxon>Acanthomorphata</taxon>
        <taxon>Eupercaria</taxon>
        <taxon>Perciformes</taxon>
        <taxon>Cottioidei</taxon>
        <taxon>Gasterosteales</taxon>
        <taxon>Gasterosteidae</taxon>
        <taxon>Gasterosteus</taxon>
    </lineage>
</organism>
<keyword evidence="2 4" id="KW-0812">Transmembrane</keyword>
<dbReference type="GeneTree" id="ENSGT00910000145048"/>
<feature type="chain" id="PRO_5046725534" description="Ig-like domain-containing protein" evidence="5">
    <location>
        <begin position="19"/>
        <end position="197"/>
    </location>
</feature>
<dbReference type="InterPro" id="IPR013106">
    <property type="entry name" value="Ig_V-set"/>
</dbReference>
<evidence type="ECO:0000256" key="3">
    <source>
        <dbReference type="ARBA" id="ARBA00023136"/>
    </source>
</evidence>
<dbReference type="SUPFAM" id="SSF48726">
    <property type="entry name" value="Immunoglobulin"/>
    <property type="match status" value="1"/>
</dbReference>